<gene>
    <name evidence="1" type="ORF">Pgy4_33111</name>
</gene>
<protein>
    <submittedName>
        <fullName evidence="1">Uncharacterized protein</fullName>
    </submittedName>
</protein>
<name>F3CEV6_PSESG</name>
<dbReference type="BioCyc" id="PSYR875330:G11XH-6289-MONOMER"/>
<evidence type="ECO:0000313" key="1">
    <source>
        <dbReference type="EMBL" id="EGH17798.1"/>
    </source>
</evidence>
<sequence>MLLDRCSQIGVGLVELNERGRQAFDEAVKSFDLFRHDVTESRVAAAPI</sequence>
<organism evidence="1 2">
    <name type="scientific">Pseudomonas savastanoi pv. glycinea str. race 4</name>
    <dbReference type="NCBI Taxonomy" id="875330"/>
    <lineage>
        <taxon>Bacteria</taxon>
        <taxon>Pseudomonadati</taxon>
        <taxon>Pseudomonadota</taxon>
        <taxon>Gammaproteobacteria</taxon>
        <taxon>Pseudomonadales</taxon>
        <taxon>Pseudomonadaceae</taxon>
        <taxon>Pseudomonas</taxon>
    </lineage>
</organism>
<accession>F3CEV6</accession>
<evidence type="ECO:0000313" key="2">
    <source>
        <dbReference type="Proteomes" id="UP000005466"/>
    </source>
</evidence>
<dbReference type="Proteomes" id="UP000005466">
    <property type="component" value="Unassembled WGS sequence"/>
</dbReference>
<dbReference type="AlphaFoldDB" id="F3CEV6"/>
<proteinExistence type="predicted"/>
<dbReference type="EMBL" id="ADWY01002067">
    <property type="protein sequence ID" value="EGH17798.1"/>
    <property type="molecule type" value="Genomic_DNA"/>
</dbReference>
<dbReference type="HOGENOM" id="CLU_3156868_0_0_6"/>
<reference evidence="1 2" key="1">
    <citation type="journal article" date="2011" name="PLoS Pathog.">
        <title>Dynamic evolution of pathogenicity revealed by sequencing and comparative genomics of 19 Pseudomonas syringae isolates.</title>
        <authorList>
            <person name="Baltrus D.A."/>
            <person name="Nishimura M.T."/>
            <person name="Romanchuk A."/>
            <person name="Chang J.H."/>
            <person name="Mukhtar M.S."/>
            <person name="Cherkis K."/>
            <person name="Roach J."/>
            <person name="Grant S.R."/>
            <person name="Jones C.D."/>
            <person name="Dangl J.L."/>
        </authorList>
    </citation>
    <scope>NUCLEOTIDE SEQUENCE [LARGE SCALE GENOMIC DNA]</scope>
    <source>
        <strain evidence="2">race 4</strain>
    </source>
</reference>
<comment type="caution">
    <text evidence="1">The sequence shown here is derived from an EMBL/GenBank/DDBJ whole genome shotgun (WGS) entry which is preliminary data.</text>
</comment>